<dbReference type="PANTHER" id="PTHR37042">
    <property type="entry name" value="OUTER MEMBRANE PROTEIN RV1973"/>
    <property type="match status" value="1"/>
</dbReference>
<accession>A0A7I7VNG4</accession>
<dbReference type="PANTHER" id="PTHR37042:SF4">
    <property type="entry name" value="OUTER MEMBRANE PROTEIN RV1973"/>
    <property type="match status" value="1"/>
</dbReference>
<proteinExistence type="predicted"/>
<dbReference type="AlphaFoldDB" id="A0A7I7VNG4"/>
<feature type="transmembrane region" description="Helical" evidence="3">
    <location>
        <begin position="47"/>
        <end position="69"/>
    </location>
</feature>
<dbReference type="GO" id="GO:0016020">
    <property type="term" value="C:membrane"/>
    <property type="evidence" value="ECO:0007669"/>
    <property type="project" value="UniProtKB-SubCell"/>
</dbReference>
<evidence type="ECO:0008006" key="6">
    <source>
        <dbReference type="Google" id="ProtNLM"/>
    </source>
</evidence>
<keyword evidence="2 3" id="KW-0472">Membrane</keyword>
<evidence type="ECO:0000313" key="5">
    <source>
        <dbReference type="Proteomes" id="UP000467201"/>
    </source>
</evidence>
<dbReference type="Proteomes" id="UP000467201">
    <property type="component" value="Chromosome"/>
</dbReference>
<organism evidence="4 5">
    <name type="scientific">Mycolicibacterium doricum</name>
    <dbReference type="NCBI Taxonomy" id="126673"/>
    <lineage>
        <taxon>Bacteria</taxon>
        <taxon>Bacillati</taxon>
        <taxon>Actinomycetota</taxon>
        <taxon>Actinomycetes</taxon>
        <taxon>Mycobacteriales</taxon>
        <taxon>Mycobacteriaceae</taxon>
        <taxon>Mycolicibacterium</taxon>
    </lineage>
</organism>
<gene>
    <name evidence="4" type="ORF">MDOR_00440</name>
</gene>
<sequence>MPDVIASTVTPTCCQTRTGTLTAMADELTDERADGAESNHDRVFTGFGIASAILAALTVAAVALAAMIWSAHREDAAERAYQTRVLQAAADWTSVLVNMNKDTVDASMQRLHENTIGELNADFDAAVEPYRQLVQRLQTRTTGQVDSVSIESLHQPRAGPDGGPVLAPPPDPQLSAFASRTDTVLVVATSISENVGNEEPQTVRWTLRLGVSDVDGKLMISRLERIR</sequence>
<evidence type="ECO:0000256" key="1">
    <source>
        <dbReference type="ARBA" id="ARBA00004370"/>
    </source>
</evidence>
<protein>
    <recommendedName>
        <fullName evidence="6">Mammalian cell entry protein</fullName>
    </recommendedName>
</protein>
<evidence type="ECO:0000313" key="4">
    <source>
        <dbReference type="EMBL" id="BBZ05875.1"/>
    </source>
</evidence>
<evidence type="ECO:0000256" key="2">
    <source>
        <dbReference type="ARBA" id="ARBA00023136"/>
    </source>
</evidence>
<reference evidence="4 5" key="1">
    <citation type="journal article" date="2019" name="Emerg. Microbes Infect.">
        <title>Comprehensive subspecies identification of 175 nontuberculous mycobacteria species based on 7547 genomic profiles.</title>
        <authorList>
            <person name="Matsumoto Y."/>
            <person name="Kinjo T."/>
            <person name="Motooka D."/>
            <person name="Nabeya D."/>
            <person name="Jung N."/>
            <person name="Uechi K."/>
            <person name="Horii T."/>
            <person name="Iida T."/>
            <person name="Fujita J."/>
            <person name="Nakamura S."/>
        </authorList>
    </citation>
    <scope>NUCLEOTIDE SEQUENCE [LARGE SCALE GENOMIC DNA]</scope>
    <source>
        <strain evidence="4 5">JCM 12405</strain>
    </source>
</reference>
<dbReference type="KEGG" id="mdr:MDOR_00440"/>
<keyword evidence="3" id="KW-0812">Transmembrane</keyword>
<dbReference type="EMBL" id="AP022605">
    <property type="protein sequence ID" value="BBZ05875.1"/>
    <property type="molecule type" value="Genomic_DNA"/>
</dbReference>
<comment type="subcellular location">
    <subcellularLocation>
        <location evidence="1">Membrane</location>
    </subcellularLocation>
</comment>
<keyword evidence="3" id="KW-1133">Transmembrane helix</keyword>
<evidence type="ECO:0000256" key="3">
    <source>
        <dbReference type="SAM" id="Phobius"/>
    </source>
</evidence>
<name>A0A7I7VNG4_9MYCO</name>